<dbReference type="CDD" id="cd17074">
    <property type="entry name" value="Ubl_CysO_like"/>
    <property type="match status" value="1"/>
</dbReference>
<dbReference type="EMBL" id="BLSB01000554">
    <property type="protein sequence ID" value="GFP36298.1"/>
    <property type="molecule type" value="Genomic_DNA"/>
</dbReference>
<proteinExistence type="predicted"/>
<dbReference type="InterPro" id="IPR003749">
    <property type="entry name" value="ThiS/MoaD-like"/>
</dbReference>
<dbReference type="SUPFAM" id="SSF54285">
    <property type="entry name" value="MoaD/ThiS"/>
    <property type="match status" value="1"/>
</dbReference>
<dbReference type="PANTHER" id="PTHR38031:SF1">
    <property type="entry name" value="SULFUR CARRIER PROTEIN CYSO"/>
    <property type="match status" value="1"/>
</dbReference>
<comment type="caution">
    <text evidence="1">The sequence shown here is derived from an EMBL/GenBank/DDBJ whole genome shotgun (WGS) entry which is preliminary data.</text>
</comment>
<dbReference type="NCBIfam" id="TIGR01687">
    <property type="entry name" value="moaD_arch"/>
    <property type="match status" value="1"/>
</dbReference>
<dbReference type="Gene3D" id="3.10.20.30">
    <property type="match status" value="1"/>
</dbReference>
<evidence type="ECO:0000313" key="2">
    <source>
        <dbReference type="Proteomes" id="UP000576480"/>
    </source>
</evidence>
<evidence type="ECO:0000313" key="1">
    <source>
        <dbReference type="EMBL" id="GFP36298.1"/>
    </source>
</evidence>
<dbReference type="InterPro" id="IPR010038">
    <property type="entry name" value="MoaD_arc-typ"/>
</dbReference>
<accession>A0A6V8PV82</accession>
<protein>
    <submittedName>
        <fullName evidence="1">Sulfur-carrier protein</fullName>
    </submittedName>
</protein>
<dbReference type="InterPro" id="IPR052045">
    <property type="entry name" value="Sulfur_Carrier/Prot_Modifier"/>
</dbReference>
<dbReference type="InterPro" id="IPR012675">
    <property type="entry name" value="Beta-grasp_dom_sf"/>
</dbReference>
<dbReference type="PANTHER" id="PTHR38031">
    <property type="entry name" value="SULFUR CARRIER PROTEIN SLR0821-RELATED"/>
    <property type="match status" value="1"/>
</dbReference>
<feature type="non-terminal residue" evidence="1">
    <location>
        <position position="1"/>
    </location>
</feature>
<dbReference type="AlphaFoldDB" id="A0A6V8PV82"/>
<gene>
    <name evidence="1" type="ORF">HKBW3S43_02087</name>
</gene>
<sequence>KKFQRRKKRTTTKIQPEQGGTRAIKVKIPTPLQRLTNKQSQVEAEGFTVGEVLGDLERTFPGFKERLYDEKGELRRFINIFLNEEDVRFLEGLNTTGKDGDEISIIPAVAGGSL</sequence>
<dbReference type="InterPro" id="IPR016155">
    <property type="entry name" value="Mopterin_synth/thiamin_S_b"/>
</dbReference>
<organism evidence="1 2">
    <name type="scientific">Candidatus Hakubella thermalkaliphila</name>
    <dbReference type="NCBI Taxonomy" id="2754717"/>
    <lineage>
        <taxon>Bacteria</taxon>
        <taxon>Bacillati</taxon>
        <taxon>Actinomycetota</taxon>
        <taxon>Actinomycetota incertae sedis</taxon>
        <taxon>Candidatus Hakubellales</taxon>
        <taxon>Candidatus Hakubellaceae</taxon>
        <taxon>Candidatus Hakubella</taxon>
    </lineage>
</organism>
<dbReference type="Pfam" id="PF02597">
    <property type="entry name" value="ThiS"/>
    <property type="match status" value="1"/>
</dbReference>
<dbReference type="Proteomes" id="UP000576480">
    <property type="component" value="Unassembled WGS sequence"/>
</dbReference>
<name>A0A6V8PV82_9ACTN</name>
<reference evidence="1 2" key="1">
    <citation type="journal article" date="2020" name="Front. Microbiol.">
        <title>Single-cell genomics of novel Actinobacteria with the Wood-Ljungdahl pathway discovered in a serpentinizing system.</title>
        <authorList>
            <person name="Merino N."/>
            <person name="Kawai M."/>
            <person name="Boyd E.S."/>
            <person name="Colman D.R."/>
            <person name="McGlynn S.E."/>
            <person name="Nealson K.H."/>
            <person name="Kurokawa K."/>
            <person name="Hongoh Y."/>
        </authorList>
    </citation>
    <scope>NUCLEOTIDE SEQUENCE [LARGE SCALE GENOMIC DNA]</scope>
    <source>
        <strain evidence="1 2">S43</strain>
    </source>
</reference>